<dbReference type="AlphaFoldDB" id="A0A447S5Y0"/>
<proteinExistence type="predicted"/>
<evidence type="ECO:0000313" key="5">
    <source>
        <dbReference type="Proteomes" id="UP000282433"/>
    </source>
</evidence>
<accession>A0A447S5Y0</accession>
<name>A0A447S5Y0_KLEPN</name>
<evidence type="ECO:0000256" key="1">
    <source>
        <dbReference type="ARBA" id="ARBA00001947"/>
    </source>
</evidence>
<organism evidence="4 5">
    <name type="scientific">Klebsiella pneumoniae</name>
    <dbReference type="NCBI Taxonomy" id="573"/>
    <lineage>
        <taxon>Bacteria</taxon>
        <taxon>Pseudomonadati</taxon>
        <taxon>Pseudomonadota</taxon>
        <taxon>Gammaproteobacteria</taxon>
        <taxon>Enterobacterales</taxon>
        <taxon>Enterobacteriaceae</taxon>
        <taxon>Klebsiella/Raoultella group</taxon>
        <taxon>Klebsiella</taxon>
        <taxon>Klebsiella pneumoniae complex</taxon>
    </lineage>
</organism>
<dbReference type="PANTHER" id="PTHR42813:SF2">
    <property type="entry name" value="DEHYDROGENASE, ZINC-CONTAINING, PUTATIVE (AFU_ORTHOLOGUE AFUA_2G02810)-RELATED"/>
    <property type="match status" value="1"/>
</dbReference>
<keyword evidence="3" id="KW-0862">Zinc</keyword>
<reference evidence="4 5" key="1">
    <citation type="submission" date="2018-12" db="EMBL/GenBank/DDBJ databases">
        <authorList>
            <consortium name="Pathogen Informatics"/>
        </authorList>
    </citation>
    <scope>NUCLEOTIDE SEQUENCE [LARGE SCALE GENOMIC DNA]</scope>
    <source>
        <strain evidence="4 5">NCTC13635</strain>
    </source>
</reference>
<evidence type="ECO:0000256" key="3">
    <source>
        <dbReference type="ARBA" id="ARBA00022833"/>
    </source>
</evidence>
<dbReference type="PANTHER" id="PTHR42813">
    <property type="entry name" value="ZINC-TYPE ALCOHOL DEHYDROGENASE-LIKE"/>
    <property type="match status" value="1"/>
</dbReference>
<gene>
    <name evidence="4" type="ORF">NCTC13635_06831</name>
</gene>
<dbReference type="SUPFAM" id="SSF51735">
    <property type="entry name" value="NAD(P)-binding Rossmann-fold domains"/>
    <property type="match status" value="1"/>
</dbReference>
<evidence type="ECO:0000313" key="4">
    <source>
        <dbReference type="EMBL" id="VEB07501.1"/>
    </source>
</evidence>
<dbReference type="Proteomes" id="UP000282433">
    <property type="component" value="Chromosome"/>
</dbReference>
<dbReference type="InterPro" id="IPR036291">
    <property type="entry name" value="NAD(P)-bd_dom_sf"/>
</dbReference>
<dbReference type="Gene3D" id="3.40.50.720">
    <property type="entry name" value="NAD(P)-binding Rossmann-like Domain"/>
    <property type="match status" value="1"/>
</dbReference>
<evidence type="ECO:0000256" key="2">
    <source>
        <dbReference type="ARBA" id="ARBA00022723"/>
    </source>
</evidence>
<comment type="cofactor">
    <cofactor evidence="1">
        <name>Zn(2+)</name>
        <dbReference type="ChEBI" id="CHEBI:29105"/>
    </cofactor>
</comment>
<sequence>MTTHDDPAQWIIDNTPGHRGVDAVIDAVGFEAKGSLTETVLSTLKIEGSSGKALRQCIAAVRRGGIVSVPGVYAGFIHGFMFGDAFDKGLTFRMGQTHVHAWLPDLLALIEQGLLTPEEIVTHHMPLEEAARGYQIFEKREEACRKVILVPGMQPGKATL</sequence>
<dbReference type="EMBL" id="LR134162">
    <property type="protein sequence ID" value="VEB07501.1"/>
    <property type="molecule type" value="Genomic_DNA"/>
</dbReference>
<protein>
    <submittedName>
        <fullName evidence="4">Zinc-type alcohol dehydrogenase-like protein ybdR</fullName>
    </submittedName>
</protein>
<dbReference type="GO" id="GO:0046872">
    <property type="term" value="F:metal ion binding"/>
    <property type="evidence" value="ECO:0007669"/>
    <property type="project" value="UniProtKB-KW"/>
</dbReference>
<dbReference type="Gene3D" id="3.90.180.10">
    <property type="entry name" value="Medium-chain alcohol dehydrogenases, catalytic domain"/>
    <property type="match status" value="1"/>
</dbReference>
<keyword evidence="2" id="KW-0479">Metal-binding</keyword>